<evidence type="ECO:0000313" key="2">
    <source>
        <dbReference type="EMBL" id="CAG2208544.1"/>
    </source>
</evidence>
<keyword evidence="3" id="KW-1185">Reference proteome</keyword>
<accession>A0A8S3RGQ1</accession>
<dbReference type="Proteomes" id="UP000683360">
    <property type="component" value="Unassembled WGS sequence"/>
</dbReference>
<dbReference type="Pfam" id="PF20231">
    <property type="entry name" value="DUF6589"/>
    <property type="match status" value="1"/>
</dbReference>
<proteinExistence type="predicted"/>
<dbReference type="AlphaFoldDB" id="A0A8S3RGQ1"/>
<organism evidence="2 3">
    <name type="scientific">Mytilus edulis</name>
    <name type="common">Blue mussel</name>
    <dbReference type="NCBI Taxonomy" id="6550"/>
    <lineage>
        <taxon>Eukaryota</taxon>
        <taxon>Metazoa</taxon>
        <taxon>Spiralia</taxon>
        <taxon>Lophotrochozoa</taxon>
        <taxon>Mollusca</taxon>
        <taxon>Bivalvia</taxon>
        <taxon>Autobranchia</taxon>
        <taxon>Pteriomorphia</taxon>
        <taxon>Mytilida</taxon>
        <taxon>Mytiloidea</taxon>
        <taxon>Mytilidae</taxon>
        <taxon>Mytilinae</taxon>
        <taxon>Mytilus</taxon>
    </lineage>
</organism>
<reference evidence="2" key="1">
    <citation type="submission" date="2021-03" db="EMBL/GenBank/DDBJ databases">
        <authorList>
            <person name="Bekaert M."/>
        </authorList>
    </citation>
    <scope>NUCLEOTIDE SEQUENCE</scope>
</reference>
<comment type="caution">
    <text evidence="2">The sequence shown here is derived from an EMBL/GenBank/DDBJ whole genome shotgun (WGS) entry which is preliminary data.</text>
</comment>
<name>A0A8S3RGQ1_MYTED</name>
<dbReference type="OrthoDB" id="5952546at2759"/>
<dbReference type="InterPro" id="IPR046496">
    <property type="entry name" value="DUF6589"/>
</dbReference>
<dbReference type="EMBL" id="CAJPWZ010001113">
    <property type="protein sequence ID" value="CAG2208544.1"/>
    <property type="molecule type" value="Genomic_DNA"/>
</dbReference>
<protein>
    <recommendedName>
        <fullName evidence="1">DUF6589 domain-containing protein</fullName>
    </recommendedName>
</protein>
<evidence type="ECO:0000313" key="3">
    <source>
        <dbReference type="Proteomes" id="UP000683360"/>
    </source>
</evidence>
<evidence type="ECO:0000259" key="1">
    <source>
        <dbReference type="Pfam" id="PF20231"/>
    </source>
</evidence>
<sequence>MKNLSEVIKDSKIEIEDLHANIEKQFDKNYNNNEILDTMKFKTRDSSQGRPYYSNIRQIYYLLQSHEVGVEHIGPILKYIFDTFNTEYSVLPSCSPALLLDKKFSQKTKCRKFLMKMTILRCTEMPQLHVEDMFKLLNYQMQKVHIRLLITDVRRGVSERLGHQLVRNKTVNLKGDNNTNIEMDLQMEFFNRGFKESIKDAGGNVTDTTIARHSEMVGVSKKQSKMRKTMALIL</sequence>
<gene>
    <name evidence="2" type="ORF">MEDL_22750</name>
</gene>
<feature type="domain" description="DUF6589" evidence="1">
    <location>
        <begin position="149"/>
        <end position="223"/>
    </location>
</feature>